<gene>
    <name evidence="2" type="ORF">Fcan01_04703</name>
</gene>
<dbReference type="PANTHER" id="PTHR43038:SF3">
    <property type="entry name" value="ABC TRANSPORTER G FAMILY MEMBER 20 ISOFORM X1"/>
    <property type="match status" value="1"/>
</dbReference>
<organism evidence="2 3">
    <name type="scientific">Folsomia candida</name>
    <name type="common">Springtail</name>
    <dbReference type="NCBI Taxonomy" id="158441"/>
    <lineage>
        <taxon>Eukaryota</taxon>
        <taxon>Metazoa</taxon>
        <taxon>Ecdysozoa</taxon>
        <taxon>Arthropoda</taxon>
        <taxon>Hexapoda</taxon>
        <taxon>Collembola</taxon>
        <taxon>Entomobryomorpha</taxon>
        <taxon>Isotomoidea</taxon>
        <taxon>Isotomidae</taxon>
        <taxon>Proisotominae</taxon>
        <taxon>Folsomia</taxon>
    </lineage>
</organism>
<dbReference type="SUPFAM" id="SSF52540">
    <property type="entry name" value="P-loop containing nucleoside triphosphate hydrolases"/>
    <property type="match status" value="1"/>
</dbReference>
<dbReference type="InterPro" id="IPR027417">
    <property type="entry name" value="P-loop_NTPase"/>
</dbReference>
<dbReference type="Gene3D" id="3.40.50.300">
    <property type="entry name" value="P-loop containing nucleotide triphosphate hydrolases"/>
    <property type="match status" value="1"/>
</dbReference>
<dbReference type="InterPro" id="IPR003439">
    <property type="entry name" value="ABC_transporter-like_ATP-bd"/>
</dbReference>
<protein>
    <submittedName>
        <fullName evidence="2">ABC transporter G family member 23</fullName>
    </submittedName>
</protein>
<dbReference type="OMA" id="METPEID"/>
<proteinExistence type="predicted"/>
<dbReference type="Proteomes" id="UP000198287">
    <property type="component" value="Unassembled WGS sequence"/>
</dbReference>
<feature type="domain" description="ABC transporter" evidence="1">
    <location>
        <begin position="19"/>
        <end position="127"/>
    </location>
</feature>
<keyword evidence="3" id="KW-1185">Reference proteome</keyword>
<dbReference type="OrthoDB" id="10255969at2759"/>
<accession>A0A226EU72</accession>
<evidence type="ECO:0000259" key="1">
    <source>
        <dbReference type="Pfam" id="PF00005"/>
    </source>
</evidence>
<evidence type="ECO:0000313" key="3">
    <source>
        <dbReference type="Proteomes" id="UP000198287"/>
    </source>
</evidence>
<dbReference type="AlphaFoldDB" id="A0A226EU72"/>
<dbReference type="PANTHER" id="PTHR43038">
    <property type="entry name" value="ATP-BINDING CASSETTE, SUB-FAMILY H, MEMBER 1"/>
    <property type="match status" value="1"/>
</dbReference>
<reference evidence="2 3" key="1">
    <citation type="submission" date="2015-12" db="EMBL/GenBank/DDBJ databases">
        <title>The genome of Folsomia candida.</title>
        <authorList>
            <person name="Faddeeva A."/>
            <person name="Derks M.F."/>
            <person name="Anvar Y."/>
            <person name="Smit S."/>
            <person name="Van Straalen N."/>
            <person name="Roelofs D."/>
        </authorList>
    </citation>
    <scope>NUCLEOTIDE SEQUENCE [LARGE SCALE GENOMIC DNA]</scope>
    <source>
        <strain evidence="2 3">VU population</strain>
        <tissue evidence="2">Whole body</tissue>
    </source>
</reference>
<dbReference type="GO" id="GO:0005524">
    <property type="term" value="F:ATP binding"/>
    <property type="evidence" value="ECO:0007669"/>
    <property type="project" value="InterPro"/>
</dbReference>
<sequence length="147" mass="16192">MALKVSMGFKRYGRGEFILNNLNMEVGRGEIYGLLGASGCGKTTLISCVVGLRKLDRGTIEVFGQERYGKVGNLCGYMPQELSLLKALSIAEVLRYFGMIYGMSSEAIDEQIKFLANFLDLPSVNSSIQNLRTYRWGGSITKTTVGQ</sequence>
<dbReference type="Pfam" id="PF00005">
    <property type="entry name" value="ABC_tran"/>
    <property type="match status" value="1"/>
</dbReference>
<evidence type="ECO:0000313" key="2">
    <source>
        <dbReference type="EMBL" id="OXA60697.1"/>
    </source>
</evidence>
<name>A0A226EU72_FOLCA</name>
<dbReference type="GO" id="GO:0016887">
    <property type="term" value="F:ATP hydrolysis activity"/>
    <property type="evidence" value="ECO:0007669"/>
    <property type="project" value="InterPro"/>
</dbReference>
<dbReference type="EMBL" id="LNIX01000002">
    <property type="protein sequence ID" value="OXA60697.1"/>
    <property type="molecule type" value="Genomic_DNA"/>
</dbReference>
<comment type="caution">
    <text evidence="2">The sequence shown here is derived from an EMBL/GenBank/DDBJ whole genome shotgun (WGS) entry which is preliminary data.</text>
</comment>